<protein>
    <submittedName>
        <fullName evidence="2">Proline-rich receptor-like protein kinase PERK9</fullName>
    </submittedName>
</protein>
<dbReference type="EMBL" id="JANAVB010018199">
    <property type="protein sequence ID" value="KAJ6829696.1"/>
    <property type="molecule type" value="Genomic_DNA"/>
</dbReference>
<keyword evidence="2" id="KW-0675">Receptor</keyword>
<proteinExistence type="predicted"/>
<sequence>MPEAPPLLRIRAPSSTTTAISPEKMDSSIRCRRPCLRRAHGPSRGTAAPSVRSPTSHAVGSDDIPGADQVSTSHASDPAPPMPEAPPLLRIRAPSSTTTAISPEKMDSSIRCRRDREGLRGLGLPPSHRPRRDGRVIGLPRVIGHAGTRDLPRPVGDTRSVFGVRPRDKKRMDSKPPMPPRPRAAHRRRDLLHQPR</sequence>
<name>A0AAX6GLS7_IRIPA</name>
<gene>
    <name evidence="2" type="ORF">M6B38_356700</name>
</gene>
<reference evidence="2" key="2">
    <citation type="submission" date="2023-04" db="EMBL/GenBank/DDBJ databases">
        <authorList>
            <person name="Bruccoleri R.E."/>
            <person name="Oakeley E.J."/>
            <person name="Faust A.-M."/>
            <person name="Dessus-Babus S."/>
            <person name="Altorfer M."/>
            <person name="Burckhardt D."/>
            <person name="Oertli M."/>
            <person name="Naumann U."/>
            <person name="Petersen F."/>
            <person name="Wong J."/>
        </authorList>
    </citation>
    <scope>NUCLEOTIDE SEQUENCE</scope>
    <source>
        <strain evidence="2">GSM-AAB239-AS_SAM_17_03QT</strain>
        <tissue evidence="2">Leaf</tissue>
    </source>
</reference>
<accession>A0AAX6GLS7</accession>
<organism evidence="2 3">
    <name type="scientific">Iris pallida</name>
    <name type="common">Sweet iris</name>
    <dbReference type="NCBI Taxonomy" id="29817"/>
    <lineage>
        <taxon>Eukaryota</taxon>
        <taxon>Viridiplantae</taxon>
        <taxon>Streptophyta</taxon>
        <taxon>Embryophyta</taxon>
        <taxon>Tracheophyta</taxon>
        <taxon>Spermatophyta</taxon>
        <taxon>Magnoliopsida</taxon>
        <taxon>Liliopsida</taxon>
        <taxon>Asparagales</taxon>
        <taxon>Iridaceae</taxon>
        <taxon>Iridoideae</taxon>
        <taxon>Irideae</taxon>
        <taxon>Iris</taxon>
    </lineage>
</organism>
<evidence type="ECO:0000313" key="3">
    <source>
        <dbReference type="Proteomes" id="UP001140949"/>
    </source>
</evidence>
<keyword evidence="3" id="KW-1185">Reference proteome</keyword>
<comment type="caution">
    <text evidence="2">The sequence shown here is derived from an EMBL/GenBank/DDBJ whole genome shotgun (WGS) entry which is preliminary data.</text>
</comment>
<keyword evidence="2" id="KW-0418">Kinase</keyword>
<feature type="region of interest" description="Disordered" evidence="1">
    <location>
        <begin position="1"/>
        <end position="196"/>
    </location>
</feature>
<keyword evidence="2" id="KW-0808">Transferase</keyword>
<evidence type="ECO:0000256" key="1">
    <source>
        <dbReference type="SAM" id="MobiDB-lite"/>
    </source>
</evidence>
<feature type="compositionally biased region" description="Basic residues" evidence="1">
    <location>
        <begin position="30"/>
        <end position="41"/>
    </location>
</feature>
<reference evidence="2" key="1">
    <citation type="journal article" date="2023" name="GigaByte">
        <title>Genome assembly of the bearded iris, Iris pallida Lam.</title>
        <authorList>
            <person name="Bruccoleri R.E."/>
            <person name="Oakeley E.J."/>
            <person name="Faust A.M.E."/>
            <person name="Altorfer M."/>
            <person name="Dessus-Babus S."/>
            <person name="Burckhardt D."/>
            <person name="Oertli M."/>
            <person name="Naumann U."/>
            <person name="Petersen F."/>
            <person name="Wong J."/>
        </authorList>
    </citation>
    <scope>NUCLEOTIDE SEQUENCE</scope>
    <source>
        <strain evidence="2">GSM-AAB239-AS_SAM_17_03QT</strain>
    </source>
</reference>
<dbReference type="GO" id="GO:0016301">
    <property type="term" value="F:kinase activity"/>
    <property type="evidence" value="ECO:0007669"/>
    <property type="project" value="UniProtKB-KW"/>
</dbReference>
<dbReference type="AlphaFoldDB" id="A0AAX6GLS7"/>
<evidence type="ECO:0000313" key="2">
    <source>
        <dbReference type="EMBL" id="KAJ6829696.1"/>
    </source>
</evidence>
<feature type="compositionally biased region" description="Basic and acidic residues" evidence="1">
    <location>
        <begin position="104"/>
        <end position="119"/>
    </location>
</feature>
<dbReference type="Proteomes" id="UP001140949">
    <property type="component" value="Unassembled WGS sequence"/>
</dbReference>